<dbReference type="Proteomes" id="UP000504606">
    <property type="component" value="Unplaced"/>
</dbReference>
<dbReference type="AlphaFoldDB" id="A0A9C6XRI5"/>
<dbReference type="OrthoDB" id="6626714at2759"/>
<evidence type="ECO:0000313" key="1">
    <source>
        <dbReference type="Proteomes" id="UP000504606"/>
    </source>
</evidence>
<proteinExistence type="predicted"/>
<dbReference type="GeneID" id="127750535"/>
<organism evidence="1 2">
    <name type="scientific">Frankliniella occidentalis</name>
    <name type="common">Western flower thrips</name>
    <name type="synonym">Euthrips occidentalis</name>
    <dbReference type="NCBI Taxonomy" id="133901"/>
    <lineage>
        <taxon>Eukaryota</taxon>
        <taxon>Metazoa</taxon>
        <taxon>Ecdysozoa</taxon>
        <taxon>Arthropoda</taxon>
        <taxon>Hexapoda</taxon>
        <taxon>Insecta</taxon>
        <taxon>Pterygota</taxon>
        <taxon>Neoptera</taxon>
        <taxon>Paraneoptera</taxon>
        <taxon>Thysanoptera</taxon>
        <taxon>Terebrantia</taxon>
        <taxon>Thripoidea</taxon>
        <taxon>Thripidae</taxon>
        <taxon>Frankliniella</taxon>
    </lineage>
</organism>
<dbReference type="KEGG" id="foc:127750535"/>
<protein>
    <submittedName>
        <fullName evidence="2">Uncharacterized protein LOC127750535</fullName>
    </submittedName>
</protein>
<keyword evidence="1" id="KW-1185">Reference proteome</keyword>
<gene>
    <name evidence="2" type="primary">LOC127750535</name>
</gene>
<reference evidence="2" key="1">
    <citation type="submission" date="2025-08" db="UniProtKB">
        <authorList>
            <consortium name="RefSeq"/>
        </authorList>
    </citation>
    <scope>IDENTIFICATION</scope>
    <source>
        <tissue evidence="2">Whole organism</tissue>
    </source>
</reference>
<name>A0A9C6XRI5_FRAOC</name>
<dbReference type="RefSeq" id="XP_052128430.1">
    <property type="nucleotide sequence ID" value="XM_052272470.1"/>
</dbReference>
<evidence type="ECO:0000313" key="2">
    <source>
        <dbReference type="RefSeq" id="XP_052128430.1"/>
    </source>
</evidence>
<sequence>MGRIIYSLTIQMFALTDEYQIPDTVLTKVRDFNLFHVVNYLEPWYTATEPLTGPLTDLNLLKKIAEYQSLNRKVAKVALDSFKNHLWYLSPHCVPLALFDKRVADDTKRAIVGKLGHKVVCVPIDLYRYYD</sequence>
<accession>A0A9C6XRI5</accession>